<dbReference type="Proteomes" id="UP000182258">
    <property type="component" value="Unassembled WGS sequence"/>
</dbReference>
<dbReference type="EMBL" id="LAPV01000147">
    <property type="protein sequence ID" value="KKC31989.1"/>
    <property type="molecule type" value="Genomic_DNA"/>
</dbReference>
<dbReference type="PATRIC" id="fig|728005.3.peg.1544"/>
<reference evidence="3 5" key="2">
    <citation type="submission" date="2016-10" db="EMBL/GenBank/DDBJ databases">
        <authorList>
            <person name="de Groot N.N."/>
        </authorList>
    </citation>
    <scope>NUCLEOTIDE SEQUENCE [LARGE SCALE GENOMIC DNA]</scope>
    <source>
        <strain evidence="3 5">CGMCC 1.10210</strain>
    </source>
</reference>
<accession>A0A0F5PVX6</accession>
<keyword evidence="3" id="KW-0540">Nuclease</keyword>
<dbReference type="STRING" id="728005.SAMN04488059_11098"/>
<dbReference type="Proteomes" id="UP000033519">
    <property type="component" value="Unassembled WGS sequence"/>
</dbReference>
<feature type="domain" description="Endonuclease/exonuclease/phosphatase" evidence="1">
    <location>
        <begin position="5"/>
        <end position="86"/>
    </location>
</feature>
<dbReference type="SUPFAM" id="SSF56219">
    <property type="entry name" value="DNase I-like"/>
    <property type="match status" value="1"/>
</dbReference>
<dbReference type="InterPro" id="IPR036691">
    <property type="entry name" value="Endo/exonu/phosph_ase_sf"/>
</dbReference>
<dbReference type="EMBL" id="FOMB01000010">
    <property type="protein sequence ID" value="SFC75128.1"/>
    <property type="molecule type" value="Genomic_DNA"/>
</dbReference>
<reference evidence="2 4" key="1">
    <citation type="submission" date="2015-03" db="EMBL/GenBank/DDBJ databases">
        <authorList>
            <person name="Lepp D."/>
            <person name="Hassan Y.I."/>
            <person name="Li X.-Z."/>
            <person name="Zhou T."/>
        </authorList>
    </citation>
    <scope>NUCLEOTIDE SEQUENCE [LARGE SCALE GENOMIC DNA]</scope>
    <source>
        <strain evidence="2 4">Cr7-05</strain>
    </source>
</reference>
<keyword evidence="3" id="KW-0378">Hydrolase</keyword>
<gene>
    <name evidence="3" type="ORF">SAMN04488059_11098</name>
    <name evidence="2" type="ORF">WH91_16665</name>
</gene>
<organism evidence="3 5">
    <name type="scientific">Devosia psychrophila</name>
    <dbReference type="NCBI Taxonomy" id="728005"/>
    <lineage>
        <taxon>Bacteria</taxon>
        <taxon>Pseudomonadati</taxon>
        <taxon>Pseudomonadota</taxon>
        <taxon>Alphaproteobacteria</taxon>
        <taxon>Hyphomicrobiales</taxon>
        <taxon>Devosiaceae</taxon>
        <taxon>Devosia</taxon>
    </lineage>
</organism>
<dbReference type="Pfam" id="PF03372">
    <property type="entry name" value="Exo_endo_phos"/>
    <property type="match status" value="1"/>
</dbReference>
<keyword evidence="4" id="KW-1185">Reference proteome</keyword>
<dbReference type="InterPro" id="IPR005135">
    <property type="entry name" value="Endo/exonuclease/phosphatase"/>
</dbReference>
<proteinExistence type="predicted"/>
<dbReference type="AlphaFoldDB" id="A0A0F5PVX6"/>
<evidence type="ECO:0000259" key="1">
    <source>
        <dbReference type="Pfam" id="PF03372"/>
    </source>
</evidence>
<evidence type="ECO:0000313" key="5">
    <source>
        <dbReference type="Proteomes" id="UP000182258"/>
    </source>
</evidence>
<evidence type="ECO:0000313" key="3">
    <source>
        <dbReference type="EMBL" id="SFC75128.1"/>
    </source>
</evidence>
<keyword evidence="3" id="KW-0255">Endonuclease</keyword>
<name>A0A0F5PVX6_9HYPH</name>
<evidence type="ECO:0000313" key="2">
    <source>
        <dbReference type="EMBL" id="KKC31989.1"/>
    </source>
</evidence>
<protein>
    <submittedName>
        <fullName evidence="3">Endonuclease/Exonuclease/phosphatase family protein</fullName>
    </submittedName>
</protein>
<keyword evidence="3" id="KW-0269">Exonuclease</keyword>
<dbReference type="GO" id="GO:0004519">
    <property type="term" value="F:endonuclease activity"/>
    <property type="evidence" value="ECO:0007669"/>
    <property type="project" value="UniProtKB-KW"/>
</dbReference>
<dbReference type="GO" id="GO:0004527">
    <property type="term" value="F:exonuclease activity"/>
    <property type="evidence" value="ECO:0007669"/>
    <property type="project" value="UniProtKB-KW"/>
</dbReference>
<evidence type="ECO:0000313" key="4">
    <source>
        <dbReference type="Proteomes" id="UP000033519"/>
    </source>
</evidence>
<sequence>MVDKIDGPMILAGDFNTTTWSYSLRNFAARNGFVREALNMLTFPMSWYYFDASRDTLPFLPMDHVMTRGGVVVHDIHTGRPTASDHLPVVFKFSVN</sequence>
<dbReference type="Gene3D" id="3.60.10.10">
    <property type="entry name" value="Endonuclease/exonuclease/phosphatase"/>
    <property type="match status" value="1"/>
</dbReference>